<gene>
    <name evidence="6" type="ORF">SAMN05421541_10944</name>
</gene>
<dbReference type="PROSITE" id="PS50977">
    <property type="entry name" value="HTH_TETR_2"/>
    <property type="match status" value="1"/>
</dbReference>
<dbReference type="GO" id="GO:0003700">
    <property type="term" value="F:DNA-binding transcription factor activity"/>
    <property type="evidence" value="ECO:0007669"/>
    <property type="project" value="TreeGrafter"/>
</dbReference>
<accession>A0A1I2I1T0</accession>
<dbReference type="GO" id="GO:0000976">
    <property type="term" value="F:transcription cis-regulatory region binding"/>
    <property type="evidence" value="ECO:0007669"/>
    <property type="project" value="TreeGrafter"/>
</dbReference>
<dbReference type="STRING" id="35752.SAMN05421541_10944"/>
<feature type="DNA-binding region" description="H-T-H motif" evidence="4">
    <location>
        <begin position="11"/>
        <end position="30"/>
    </location>
</feature>
<evidence type="ECO:0000256" key="3">
    <source>
        <dbReference type="ARBA" id="ARBA00023163"/>
    </source>
</evidence>
<keyword evidence="2 4" id="KW-0238">DNA-binding</keyword>
<dbReference type="EMBL" id="FONV01000009">
    <property type="protein sequence ID" value="SFF34481.1"/>
    <property type="molecule type" value="Genomic_DNA"/>
</dbReference>
<evidence type="ECO:0000256" key="2">
    <source>
        <dbReference type="ARBA" id="ARBA00023125"/>
    </source>
</evidence>
<dbReference type="OrthoDB" id="3211155at2"/>
<reference evidence="6 7" key="1">
    <citation type="submission" date="2016-10" db="EMBL/GenBank/DDBJ databases">
        <authorList>
            <person name="de Groot N.N."/>
        </authorList>
    </citation>
    <scope>NUCLEOTIDE SEQUENCE [LARGE SCALE GENOMIC DNA]</scope>
    <source>
        <strain evidence="6 7">DSM 43019</strain>
    </source>
</reference>
<feature type="domain" description="HTH tetR-type" evidence="5">
    <location>
        <begin position="1"/>
        <end position="48"/>
    </location>
</feature>
<organism evidence="6 7">
    <name type="scientific">Actinoplanes philippinensis</name>
    <dbReference type="NCBI Taxonomy" id="35752"/>
    <lineage>
        <taxon>Bacteria</taxon>
        <taxon>Bacillati</taxon>
        <taxon>Actinomycetota</taxon>
        <taxon>Actinomycetes</taxon>
        <taxon>Micromonosporales</taxon>
        <taxon>Micromonosporaceae</taxon>
        <taxon>Actinoplanes</taxon>
    </lineage>
</organism>
<dbReference type="SUPFAM" id="SSF46689">
    <property type="entry name" value="Homeodomain-like"/>
    <property type="match status" value="1"/>
</dbReference>
<protein>
    <submittedName>
        <fullName evidence="6">DNA-binding transcriptional regulator, AcrR family</fullName>
    </submittedName>
</protein>
<dbReference type="PANTHER" id="PTHR30055:SF238">
    <property type="entry name" value="MYCOFACTOCIN BIOSYNTHESIS TRANSCRIPTIONAL REGULATOR MFTR-RELATED"/>
    <property type="match status" value="1"/>
</dbReference>
<dbReference type="AlphaFoldDB" id="A0A1I2I1T0"/>
<evidence type="ECO:0000256" key="4">
    <source>
        <dbReference type="PROSITE-ProRule" id="PRU00335"/>
    </source>
</evidence>
<dbReference type="InterPro" id="IPR009057">
    <property type="entry name" value="Homeodomain-like_sf"/>
</dbReference>
<evidence type="ECO:0000313" key="7">
    <source>
        <dbReference type="Proteomes" id="UP000199645"/>
    </source>
</evidence>
<evidence type="ECO:0000259" key="5">
    <source>
        <dbReference type="PROSITE" id="PS50977"/>
    </source>
</evidence>
<evidence type="ECO:0000313" key="6">
    <source>
        <dbReference type="EMBL" id="SFF34481.1"/>
    </source>
</evidence>
<dbReference type="Pfam" id="PF00440">
    <property type="entry name" value="TetR_N"/>
    <property type="match status" value="1"/>
</dbReference>
<name>A0A1I2I1T0_9ACTN</name>
<dbReference type="InterPro" id="IPR050109">
    <property type="entry name" value="HTH-type_TetR-like_transc_reg"/>
</dbReference>
<keyword evidence="3" id="KW-0804">Transcription</keyword>
<dbReference type="Gene3D" id="1.10.10.60">
    <property type="entry name" value="Homeodomain-like"/>
    <property type="match status" value="1"/>
</dbReference>
<dbReference type="PANTHER" id="PTHR30055">
    <property type="entry name" value="HTH-TYPE TRANSCRIPTIONAL REGULATOR RUTR"/>
    <property type="match status" value="1"/>
</dbReference>
<dbReference type="Proteomes" id="UP000199645">
    <property type="component" value="Unassembled WGS sequence"/>
</dbReference>
<evidence type="ECO:0000256" key="1">
    <source>
        <dbReference type="ARBA" id="ARBA00023015"/>
    </source>
</evidence>
<keyword evidence="7" id="KW-1185">Reference proteome</keyword>
<proteinExistence type="predicted"/>
<dbReference type="Gene3D" id="1.10.357.10">
    <property type="entry name" value="Tetracycline Repressor, domain 2"/>
    <property type="match status" value="1"/>
</dbReference>
<dbReference type="InterPro" id="IPR001647">
    <property type="entry name" value="HTH_TetR"/>
</dbReference>
<sequence>MFLDRGFDAVRVADVARACGVAEKTVFNHFRTKESLLVDRWEEQTRALCDGLADPDTAPVDAALAVLDGELAFLTSPASQRAGGFGVDELRRFSRLVASTPSLVAHNREALDRLTAAAAAALAGRTRSAPEDPEAWITAVALAGLWQVYTVSLHRHLDGDDPAAIGRAVTVDLRRAAGKLRGGI</sequence>
<keyword evidence="1" id="KW-0805">Transcription regulation</keyword>